<dbReference type="Proteomes" id="UP000824890">
    <property type="component" value="Unassembled WGS sequence"/>
</dbReference>
<sequence>MAMCKINDEASYHSHCSRRLQPLGWNLPHPRSDEEVLLHAFLSGTPPNALSGSDSFAWCKNDV</sequence>
<gene>
    <name evidence="1" type="ORF">HID58_083703</name>
</gene>
<accession>A0ABQ7YEA9</accession>
<reference evidence="1 2" key="1">
    <citation type="submission" date="2021-05" db="EMBL/GenBank/DDBJ databases">
        <title>Genome Assembly of Synthetic Allotetraploid Brassica napus Reveals Homoeologous Exchanges between Subgenomes.</title>
        <authorList>
            <person name="Davis J.T."/>
        </authorList>
    </citation>
    <scope>NUCLEOTIDE SEQUENCE [LARGE SCALE GENOMIC DNA]</scope>
    <source>
        <strain evidence="2">cv. Da-Ae</strain>
        <tissue evidence="1">Seedling</tissue>
    </source>
</reference>
<evidence type="ECO:0000313" key="1">
    <source>
        <dbReference type="EMBL" id="KAH0866492.1"/>
    </source>
</evidence>
<keyword evidence="2" id="KW-1185">Reference proteome</keyword>
<proteinExistence type="predicted"/>
<dbReference type="EMBL" id="JAGKQM010000018">
    <property type="protein sequence ID" value="KAH0866492.1"/>
    <property type="molecule type" value="Genomic_DNA"/>
</dbReference>
<organism evidence="1 2">
    <name type="scientific">Brassica napus</name>
    <name type="common">Rape</name>
    <dbReference type="NCBI Taxonomy" id="3708"/>
    <lineage>
        <taxon>Eukaryota</taxon>
        <taxon>Viridiplantae</taxon>
        <taxon>Streptophyta</taxon>
        <taxon>Embryophyta</taxon>
        <taxon>Tracheophyta</taxon>
        <taxon>Spermatophyta</taxon>
        <taxon>Magnoliopsida</taxon>
        <taxon>eudicotyledons</taxon>
        <taxon>Gunneridae</taxon>
        <taxon>Pentapetalae</taxon>
        <taxon>rosids</taxon>
        <taxon>malvids</taxon>
        <taxon>Brassicales</taxon>
        <taxon>Brassicaceae</taxon>
        <taxon>Brassiceae</taxon>
        <taxon>Brassica</taxon>
    </lineage>
</organism>
<protein>
    <submittedName>
        <fullName evidence="1">Uncharacterized protein</fullName>
    </submittedName>
</protein>
<comment type="caution">
    <text evidence="1">The sequence shown here is derived from an EMBL/GenBank/DDBJ whole genome shotgun (WGS) entry which is preliminary data.</text>
</comment>
<evidence type="ECO:0000313" key="2">
    <source>
        <dbReference type="Proteomes" id="UP000824890"/>
    </source>
</evidence>
<name>A0ABQ7YEA9_BRANA</name>